<dbReference type="RefSeq" id="WP_155306610.1">
    <property type="nucleotide sequence ID" value="NZ_AP021875.1"/>
</dbReference>
<evidence type="ECO:0000313" key="2">
    <source>
        <dbReference type="Proteomes" id="UP000427769"/>
    </source>
</evidence>
<dbReference type="KEGG" id="dwd:DSCW_53380"/>
<accession>A0A5K7ZDW2</accession>
<protein>
    <submittedName>
        <fullName evidence="1">Uncharacterized protein</fullName>
    </submittedName>
</protein>
<keyword evidence="2" id="KW-1185">Reference proteome</keyword>
<dbReference type="AlphaFoldDB" id="A0A5K7ZDW2"/>
<organism evidence="1 2">
    <name type="scientific">Desulfosarcina widdelii</name>
    <dbReference type="NCBI Taxonomy" id="947919"/>
    <lineage>
        <taxon>Bacteria</taxon>
        <taxon>Pseudomonadati</taxon>
        <taxon>Thermodesulfobacteriota</taxon>
        <taxon>Desulfobacteria</taxon>
        <taxon>Desulfobacterales</taxon>
        <taxon>Desulfosarcinaceae</taxon>
        <taxon>Desulfosarcina</taxon>
    </lineage>
</organism>
<dbReference type="EMBL" id="AP021875">
    <property type="protein sequence ID" value="BBO77921.1"/>
    <property type="molecule type" value="Genomic_DNA"/>
</dbReference>
<gene>
    <name evidence="1" type="ORF">DSCW_53380</name>
</gene>
<dbReference type="Proteomes" id="UP000427769">
    <property type="component" value="Chromosome"/>
</dbReference>
<proteinExistence type="predicted"/>
<sequence length="110" mass="11926">MPAKKNVDHAKLIKMVQSGAHQSEIMKAFKFNTAAQFKTHYLNALIETGKAPEIKTGRTSSQTSAVKEVFVGKGGSVIISKDLVQTMGFAEGDKFNVRKTKAGISLKKIS</sequence>
<reference evidence="1 2" key="1">
    <citation type="submission" date="2019-11" db="EMBL/GenBank/DDBJ databases">
        <title>Comparative genomics of hydrocarbon-degrading Desulfosarcina strains.</title>
        <authorList>
            <person name="Watanabe M."/>
            <person name="Kojima H."/>
            <person name="Fukui M."/>
        </authorList>
    </citation>
    <scope>NUCLEOTIDE SEQUENCE [LARGE SCALE GENOMIC DNA]</scope>
    <source>
        <strain evidence="1 2">PP31</strain>
    </source>
</reference>
<dbReference type="OrthoDB" id="5420995at2"/>
<name>A0A5K7ZDW2_9BACT</name>
<evidence type="ECO:0000313" key="1">
    <source>
        <dbReference type="EMBL" id="BBO77921.1"/>
    </source>
</evidence>